<comment type="catalytic activity">
    <reaction evidence="10">
        <text>L-threonyl-[protein] + FAD = FMN-L-threonyl-[protein] + AMP + H(+)</text>
        <dbReference type="Rhea" id="RHEA:36847"/>
        <dbReference type="Rhea" id="RHEA-COMP:11060"/>
        <dbReference type="Rhea" id="RHEA-COMP:11061"/>
        <dbReference type="ChEBI" id="CHEBI:15378"/>
        <dbReference type="ChEBI" id="CHEBI:30013"/>
        <dbReference type="ChEBI" id="CHEBI:57692"/>
        <dbReference type="ChEBI" id="CHEBI:74257"/>
        <dbReference type="ChEBI" id="CHEBI:456215"/>
        <dbReference type="EC" id="2.7.1.180"/>
    </reaction>
</comment>
<comment type="cofactor">
    <cofactor evidence="1">
        <name>Mg(2+)</name>
        <dbReference type="ChEBI" id="CHEBI:18420"/>
    </cofactor>
</comment>
<accession>A0ABU8E7L8</accession>
<keyword evidence="12" id="KW-1185">Reference proteome</keyword>
<protein>
    <recommendedName>
        <fullName evidence="3">FAD:protein FMN transferase</fullName>
        <ecNumber evidence="2">2.7.1.180</ecNumber>
    </recommendedName>
    <alternativeName>
        <fullName evidence="9">Flavin transferase</fullName>
    </alternativeName>
</protein>
<keyword evidence="5 11" id="KW-0808">Transferase</keyword>
<evidence type="ECO:0000256" key="7">
    <source>
        <dbReference type="ARBA" id="ARBA00022827"/>
    </source>
</evidence>
<evidence type="ECO:0000256" key="4">
    <source>
        <dbReference type="ARBA" id="ARBA00022630"/>
    </source>
</evidence>
<keyword evidence="6" id="KW-0479">Metal-binding</keyword>
<keyword evidence="7" id="KW-0274">FAD</keyword>
<evidence type="ECO:0000256" key="3">
    <source>
        <dbReference type="ARBA" id="ARBA00016337"/>
    </source>
</evidence>
<dbReference type="Proteomes" id="UP001373496">
    <property type="component" value="Unassembled WGS sequence"/>
</dbReference>
<keyword evidence="8" id="KW-0460">Magnesium</keyword>
<evidence type="ECO:0000256" key="5">
    <source>
        <dbReference type="ARBA" id="ARBA00022679"/>
    </source>
</evidence>
<dbReference type="EC" id="2.7.1.180" evidence="2"/>
<evidence type="ECO:0000256" key="9">
    <source>
        <dbReference type="ARBA" id="ARBA00031306"/>
    </source>
</evidence>
<dbReference type="PANTHER" id="PTHR30040:SF2">
    <property type="entry name" value="FAD:PROTEIN FMN TRANSFERASE"/>
    <property type="match status" value="1"/>
</dbReference>
<dbReference type="InterPro" id="IPR003374">
    <property type="entry name" value="ApbE-like_sf"/>
</dbReference>
<proteinExistence type="predicted"/>
<evidence type="ECO:0000256" key="10">
    <source>
        <dbReference type="ARBA" id="ARBA00048540"/>
    </source>
</evidence>
<gene>
    <name evidence="11" type="ORF">UXQ13_14220</name>
</gene>
<evidence type="ECO:0000256" key="8">
    <source>
        <dbReference type="ARBA" id="ARBA00022842"/>
    </source>
</evidence>
<dbReference type="InterPro" id="IPR024932">
    <property type="entry name" value="ApbE"/>
</dbReference>
<keyword evidence="4" id="KW-0285">Flavoprotein</keyword>
<dbReference type="Pfam" id="PF02424">
    <property type="entry name" value="ApbE"/>
    <property type="match status" value="1"/>
</dbReference>
<dbReference type="SUPFAM" id="SSF143631">
    <property type="entry name" value="ApbE-like"/>
    <property type="match status" value="1"/>
</dbReference>
<evidence type="ECO:0000256" key="1">
    <source>
        <dbReference type="ARBA" id="ARBA00001946"/>
    </source>
</evidence>
<evidence type="ECO:0000256" key="6">
    <source>
        <dbReference type="ARBA" id="ARBA00022723"/>
    </source>
</evidence>
<dbReference type="PANTHER" id="PTHR30040">
    <property type="entry name" value="THIAMINE BIOSYNTHESIS LIPOPROTEIN APBE"/>
    <property type="match status" value="1"/>
</dbReference>
<evidence type="ECO:0000256" key="2">
    <source>
        <dbReference type="ARBA" id="ARBA00011955"/>
    </source>
</evidence>
<dbReference type="GO" id="GO:0016740">
    <property type="term" value="F:transferase activity"/>
    <property type="evidence" value="ECO:0007669"/>
    <property type="project" value="UniProtKB-KW"/>
</dbReference>
<name>A0ABU8E7L8_9ACTN</name>
<comment type="caution">
    <text evidence="11">The sequence shown here is derived from an EMBL/GenBank/DDBJ whole genome shotgun (WGS) entry which is preliminary data.</text>
</comment>
<organism evidence="11 12">
    <name type="scientific">Klenkia terrae</name>
    <dbReference type="NCBI Taxonomy" id="1052259"/>
    <lineage>
        <taxon>Bacteria</taxon>
        <taxon>Bacillati</taxon>
        <taxon>Actinomycetota</taxon>
        <taxon>Actinomycetes</taxon>
        <taxon>Geodermatophilales</taxon>
        <taxon>Geodermatophilaceae</taxon>
        <taxon>Klenkia</taxon>
    </lineage>
</organism>
<evidence type="ECO:0000313" key="12">
    <source>
        <dbReference type="Proteomes" id="UP001373496"/>
    </source>
</evidence>
<reference evidence="11 12" key="1">
    <citation type="submission" date="2024-03" db="EMBL/GenBank/DDBJ databases">
        <title>Draft genome sequence of Klenkia terrae.</title>
        <authorList>
            <person name="Duangmal K."/>
            <person name="Chantavorakit T."/>
        </authorList>
    </citation>
    <scope>NUCLEOTIDE SEQUENCE [LARGE SCALE GENOMIC DNA]</scope>
    <source>
        <strain evidence="11 12">JCM 17786</strain>
    </source>
</reference>
<dbReference type="Gene3D" id="3.10.520.10">
    <property type="entry name" value="ApbE-like domains"/>
    <property type="match status" value="1"/>
</dbReference>
<dbReference type="RefSeq" id="WP_225233101.1">
    <property type="nucleotide sequence ID" value="NZ_JBAPLV010000015.1"/>
</dbReference>
<sequence>MTAVRERAVATADWTAWTCRVRLAVTDPAALAPATALVRAELDAVDLACSRFRPDSELAAVDAAAGRWTTVGPLLAQALAVALRAARLTGGAVDPTVGGAMVALGYDRDLDAVDPGSVPPVLAPVAGWQTVELDVDAGRVRVPYGVRLDLGATAKAWTADRAAAAVARAAGAGALVSIGGDVAVAGPAPVGGWRVRVEDVAGDPTDPGSPGSAVVSLTDGGLATSGTRARRWLHGGVEVHHLLDPRTGLPAAPFWRTVGVAADSCAGANAASTAAVVLGQAAVPWLGRLGLPARLVSEHGDVLTTGGWPA</sequence>
<evidence type="ECO:0000313" key="11">
    <source>
        <dbReference type="EMBL" id="MEI4279624.1"/>
    </source>
</evidence>
<dbReference type="EMBL" id="JBAPLV010000015">
    <property type="protein sequence ID" value="MEI4279624.1"/>
    <property type="molecule type" value="Genomic_DNA"/>
</dbReference>